<evidence type="ECO:0000259" key="2">
    <source>
        <dbReference type="PROSITE" id="PS51677"/>
    </source>
</evidence>
<evidence type="ECO:0000259" key="3">
    <source>
        <dbReference type="PROSITE" id="PS51782"/>
    </source>
</evidence>
<keyword evidence="1" id="KW-0732">Signal</keyword>
<dbReference type="CDD" id="cd10917">
    <property type="entry name" value="CE4_NodB_like_6s_7s"/>
    <property type="match status" value="1"/>
</dbReference>
<dbReference type="AlphaFoldDB" id="A0A1H2WVI0"/>
<feature type="domain" description="NodB homology" evidence="2">
    <location>
        <begin position="40"/>
        <end position="221"/>
    </location>
</feature>
<dbReference type="PANTHER" id="PTHR33734:SF22">
    <property type="entry name" value="MEMBRANE-BOUND LYTIC MUREIN TRANSGLYCOSYLASE D"/>
    <property type="match status" value="1"/>
</dbReference>
<gene>
    <name evidence="4" type="ORF">SAMN05421781_2516</name>
</gene>
<dbReference type="GO" id="GO:0008932">
    <property type="term" value="F:lytic endotransglycosylase activity"/>
    <property type="evidence" value="ECO:0007669"/>
    <property type="project" value="TreeGrafter"/>
</dbReference>
<evidence type="ECO:0000313" key="4">
    <source>
        <dbReference type="EMBL" id="SDW84622.1"/>
    </source>
</evidence>
<dbReference type="Pfam" id="PF01522">
    <property type="entry name" value="Polysacc_deac_1"/>
    <property type="match status" value="1"/>
</dbReference>
<feature type="domain" description="LysM" evidence="3">
    <location>
        <begin position="415"/>
        <end position="459"/>
    </location>
</feature>
<organism evidence="4 5">
    <name type="scientific">Marinococcus luteus</name>
    <dbReference type="NCBI Taxonomy" id="1122204"/>
    <lineage>
        <taxon>Bacteria</taxon>
        <taxon>Bacillati</taxon>
        <taxon>Bacillota</taxon>
        <taxon>Bacilli</taxon>
        <taxon>Bacillales</taxon>
        <taxon>Bacillaceae</taxon>
        <taxon>Marinococcus</taxon>
    </lineage>
</organism>
<dbReference type="GO" id="GO:0005975">
    <property type="term" value="P:carbohydrate metabolic process"/>
    <property type="evidence" value="ECO:0007669"/>
    <property type="project" value="InterPro"/>
</dbReference>
<evidence type="ECO:0000256" key="1">
    <source>
        <dbReference type="SAM" id="SignalP"/>
    </source>
</evidence>
<dbReference type="SUPFAM" id="SSF88713">
    <property type="entry name" value="Glycoside hydrolase/deacetylase"/>
    <property type="match status" value="1"/>
</dbReference>
<reference evidence="4 5" key="1">
    <citation type="submission" date="2016-10" db="EMBL/GenBank/DDBJ databases">
        <authorList>
            <person name="de Groot N.N."/>
        </authorList>
    </citation>
    <scope>NUCLEOTIDE SEQUENCE [LARGE SCALE GENOMIC DNA]</scope>
    <source>
        <strain evidence="4 5">DSM 23126</strain>
    </source>
</reference>
<dbReference type="PANTHER" id="PTHR33734">
    <property type="entry name" value="LYSM DOMAIN-CONTAINING GPI-ANCHORED PROTEIN 2"/>
    <property type="match status" value="1"/>
</dbReference>
<dbReference type="Gene3D" id="3.20.20.370">
    <property type="entry name" value="Glycoside hydrolase/deacetylase"/>
    <property type="match status" value="1"/>
</dbReference>
<dbReference type="InterPro" id="IPR036779">
    <property type="entry name" value="LysM_dom_sf"/>
</dbReference>
<sequence length="461" mass="48528">MKWFKAAVLLVFLLVTCFSFPVQADAASSKYVVKGNTSSKVVALTFDDGSDGTNISKILQTLSTHNVKATFFLTGTGTKDHPQSIRNIAAAGHQLGNHSYSHPDFTTISTTKMKKELADTEALVKSTTGKSTKPIFRAPFGATNSTVLKTVGDAGYTHTLHWNIDTIDWRGLSKTQVLNKVVNNIEPGSVVLMHTGAGAPGTPAALPEMITKLKAQGYKFVTVSELLQMQDSTSAGGASYTVKSGDTLYSIANRNNVSVTELKKANSIPTSSNVIRVGQVLKIPGKGTTAPPPANSGSYTVKSGDTLYSIANRNNVSVTELKKANSIPTSSNVIRVGQVLKIPGKGTTAPPPATSGSYTVKSGDTLYSIANRNNVSVTELKKANSIPTSSNVIRVGQVLKIPGKGTTTTPPSSSTTYTVKSGDTLYSIARVNSTTVQKIAADNNISNTSVISVGQVLRIAS</sequence>
<feature type="domain" description="LysM" evidence="3">
    <location>
        <begin position="238"/>
        <end position="283"/>
    </location>
</feature>
<dbReference type="GO" id="GO:0016810">
    <property type="term" value="F:hydrolase activity, acting on carbon-nitrogen (but not peptide) bonds"/>
    <property type="evidence" value="ECO:0007669"/>
    <property type="project" value="InterPro"/>
</dbReference>
<evidence type="ECO:0000313" key="5">
    <source>
        <dbReference type="Proteomes" id="UP000199488"/>
    </source>
</evidence>
<dbReference type="EMBL" id="FNNC01000006">
    <property type="protein sequence ID" value="SDW84622.1"/>
    <property type="molecule type" value="Genomic_DNA"/>
</dbReference>
<dbReference type="InterPro" id="IPR002509">
    <property type="entry name" value="NODB_dom"/>
</dbReference>
<dbReference type="CDD" id="cd00118">
    <property type="entry name" value="LysM"/>
    <property type="match status" value="4"/>
</dbReference>
<dbReference type="SMART" id="SM00257">
    <property type="entry name" value="LysM"/>
    <property type="match status" value="4"/>
</dbReference>
<protein>
    <submittedName>
        <fullName evidence="4">Polysaccharide deacetylase family sporulation protein PdaB</fullName>
    </submittedName>
</protein>
<feature type="domain" description="LysM" evidence="3">
    <location>
        <begin position="297"/>
        <end position="342"/>
    </location>
</feature>
<dbReference type="PROSITE" id="PS51782">
    <property type="entry name" value="LYSM"/>
    <property type="match status" value="4"/>
</dbReference>
<name>A0A1H2WVI0_9BACI</name>
<accession>A0A1H2WVI0</accession>
<dbReference type="PROSITE" id="PS51677">
    <property type="entry name" value="NODB"/>
    <property type="match status" value="1"/>
</dbReference>
<dbReference type="InterPro" id="IPR011330">
    <property type="entry name" value="Glyco_hydro/deAcase_b/a-brl"/>
</dbReference>
<keyword evidence="5" id="KW-1185">Reference proteome</keyword>
<dbReference type="RefSeq" id="WP_245724090.1">
    <property type="nucleotide sequence ID" value="NZ_FNNC01000006.1"/>
</dbReference>
<feature type="signal peptide" evidence="1">
    <location>
        <begin position="1"/>
        <end position="24"/>
    </location>
</feature>
<feature type="domain" description="LysM" evidence="3">
    <location>
        <begin position="356"/>
        <end position="401"/>
    </location>
</feature>
<dbReference type="Proteomes" id="UP000199488">
    <property type="component" value="Unassembled WGS sequence"/>
</dbReference>
<feature type="chain" id="PRO_5039691273" evidence="1">
    <location>
        <begin position="25"/>
        <end position="461"/>
    </location>
</feature>
<dbReference type="STRING" id="1122204.SAMN05421781_2516"/>
<dbReference type="InterPro" id="IPR018392">
    <property type="entry name" value="LysM"/>
</dbReference>
<dbReference type="Gene3D" id="3.10.350.10">
    <property type="entry name" value="LysM domain"/>
    <property type="match status" value="4"/>
</dbReference>
<dbReference type="Pfam" id="PF01476">
    <property type="entry name" value="LysM"/>
    <property type="match status" value="4"/>
</dbReference>
<dbReference type="SUPFAM" id="SSF54106">
    <property type="entry name" value="LysM domain"/>
    <property type="match status" value="4"/>
</dbReference>
<proteinExistence type="predicted"/>